<evidence type="ECO:0000313" key="3">
    <source>
        <dbReference type="EMBL" id="UQZ85823.1"/>
    </source>
</evidence>
<comment type="similarity">
    <text evidence="1">To bacterial alkanal monooxygenase alpha and beta chains.</text>
</comment>
<name>A0ABY4RUU6_9BACL</name>
<reference evidence="3" key="1">
    <citation type="submission" date="2018-02" db="EMBL/GenBank/DDBJ databases">
        <authorList>
            <person name="Kim S.-K."/>
            <person name="Jung H.-I."/>
            <person name="Lee S.-W."/>
        </authorList>
    </citation>
    <scope>NUCLEOTIDE SEQUENCE</scope>
    <source>
        <strain evidence="3">SK3146</strain>
    </source>
</reference>
<dbReference type="RefSeq" id="WP_249861414.1">
    <property type="nucleotide sequence ID" value="NZ_CP027059.1"/>
</dbReference>
<dbReference type="Proteomes" id="UP001057134">
    <property type="component" value="Chromosome"/>
</dbReference>
<dbReference type="Pfam" id="PF00296">
    <property type="entry name" value="Bac_luciferase"/>
    <property type="match status" value="1"/>
</dbReference>
<dbReference type="PANTHER" id="PTHR30137">
    <property type="entry name" value="LUCIFERASE-LIKE MONOOXYGENASE"/>
    <property type="match status" value="1"/>
</dbReference>
<dbReference type="InterPro" id="IPR050766">
    <property type="entry name" value="Bact_Lucif_Oxidored"/>
</dbReference>
<dbReference type="InterPro" id="IPR036661">
    <property type="entry name" value="Luciferase-like_sf"/>
</dbReference>
<accession>A0ABY4RUU6</accession>
<dbReference type="Gene3D" id="3.20.20.30">
    <property type="entry name" value="Luciferase-like domain"/>
    <property type="match status" value="1"/>
</dbReference>
<evidence type="ECO:0000313" key="4">
    <source>
        <dbReference type="Proteomes" id="UP001057134"/>
    </source>
</evidence>
<dbReference type="EMBL" id="CP027059">
    <property type="protein sequence ID" value="UQZ85823.1"/>
    <property type="molecule type" value="Genomic_DNA"/>
</dbReference>
<gene>
    <name evidence="3" type="primary">limB_4</name>
    <name evidence="3" type="ORF">SK3146_05112</name>
</gene>
<feature type="domain" description="Luciferase-like" evidence="2">
    <location>
        <begin position="20"/>
        <end position="288"/>
    </location>
</feature>
<dbReference type="EC" id="1.14.13.107" evidence="3"/>
<organism evidence="3 4">
    <name type="scientific">Paenibacillus konkukensis</name>
    <dbReference type="NCBI Taxonomy" id="2020716"/>
    <lineage>
        <taxon>Bacteria</taxon>
        <taxon>Bacillati</taxon>
        <taxon>Bacillota</taxon>
        <taxon>Bacilli</taxon>
        <taxon>Bacillales</taxon>
        <taxon>Paenibacillaceae</taxon>
        <taxon>Paenibacillus</taxon>
    </lineage>
</organism>
<dbReference type="CDD" id="cd00347">
    <property type="entry name" value="Flavin_utilizing_monoxygenases"/>
    <property type="match status" value="1"/>
</dbReference>
<keyword evidence="4" id="KW-1185">Reference proteome</keyword>
<dbReference type="GO" id="GO:0052601">
    <property type="term" value="F:limonene 1,2-monooxygenase [NAD(P)H) activity"/>
    <property type="evidence" value="ECO:0007669"/>
    <property type="project" value="UniProtKB-EC"/>
</dbReference>
<evidence type="ECO:0000259" key="2">
    <source>
        <dbReference type="Pfam" id="PF00296"/>
    </source>
</evidence>
<dbReference type="NCBIfam" id="TIGR03558">
    <property type="entry name" value="oxido_grp_1"/>
    <property type="match status" value="1"/>
</dbReference>
<proteinExistence type="predicted"/>
<dbReference type="PANTHER" id="PTHR30137:SF20">
    <property type="entry name" value="N-ACETYL-S-ALKYLCYSTEINE MONOOXYGENASE"/>
    <property type="match status" value="1"/>
</dbReference>
<evidence type="ECO:0000256" key="1">
    <source>
        <dbReference type="ARBA" id="ARBA00007789"/>
    </source>
</evidence>
<sequence length="329" mass="35128">MNEHSTIRLSVLDLVPVLNQASPSAALKHATELAQTAEKLGYTRYWTAEHHDMPGLACTSPEVLLASIGAVTRTIRLGSGALLLPHYSPLKVAESFHMLASLYPGRIDLGIGRAPGGSAHVTLALSGNFLERVRQMPDSLDALSKLLQGSYAWDGEPVTARPVPDIAPQLWLLGTSRKSAAYAAGHGAGYVFGQFMSDLEADEVIPAYREAFVPSPLGPAPRAIVAVGVVCAETEEEARQLAERVKASVPPEARAAASSAEPSPAAGRKLLVGAPQQVKAQLERMSRRYGVDEFIVVTAIPDYAQRLRSYELLAQALWGNGVLPSAPKR</sequence>
<keyword evidence="3" id="KW-0560">Oxidoreductase</keyword>
<dbReference type="SUPFAM" id="SSF51679">
    <property type="entry name" value="Bacterial luciferase-like"/>
    <property type="match status" value="1"/>
</dbReference>
<protein>
    <submittedName>
        <fullName evidence="3">Limonene 1,2-monooxygenase</fullName>
        <ecNumber evidence="3">1.14.13.107</ecNumber>
    </submittedName>
</protein>
<dbReference type="InterPro" id="IPR019949">
    <property type="entry name" value="CmoO-like"/>
</dbReference>
<reference evidence="3" key="2">
    <citation type="journal article" date="2021" name="J Anim Sci Technol">
        <title>Complete genome sequence of Paenibacillus konkukensis sp. nov. SK3146 as a potential probiotic strain.</title>
        <authorList>
            <person name="Jung H.I."/>
            <person name="Park S."/>
            <person name="Niu K.M."/>
            <person name="Lee S.W."/>
            <person name="Kothari D."/>
            <person name="Yi K.J."/>
            <person name="Kim S.K."/>
        </authorList>
    </citation>
    <scope>NUCLEOTIDE SEQUENCE</scope>
    <source>
        <strain evidence="3">SK3146</strain>
    </source>
</reference>
<dbReference type="InterPro" id="IPR011251">
    <property type="entry name" value="Luciferase-like_dom"/>
</dbReference>